<comment type="caution">
    <text evidence="1">The sequence shown here is derived from an EMBL/GenBank/DDBJ whole genome shotgun (WGS) entry which is preliminary data.</text>
</comment>
<evidence type="ECO:0000313" key="2">
    <source>
        <dbReference type="Proteomes" id="UP001162992"/>
    </source>
</evidence>
<dbReference type="Proteomes" id="UP001162992">
    <property type="component" value="Chromosome 22"/>
</dbReference>
<protein>
    <submittedName>
        <fullName evidence="1">Uncharacterized protein</fullName>
    </submittedName>
</protein>
<keyword evidence="2" id="KW-1185">Reference proteome</keyword>
<reference evidence="2" key="1">
    <citation type="journal article" date="2024" name="Proc. Natl. Acad. Sci. U.S.A.">
        <title>Extraordinary preservation of gene collinearity over three hundred million years revealed in homosporous lycophytes.</title>
        <authorList>
            <person name="Li C."/>
            <person name="Wickell D."/>
            <person name="Kuo L.Y."/>
            <person name="Chen X."/>
            <person name="Nie B."/>
            <person name="Liao X."/>
            <person name="Peng D."/>
            <person name="Ji J."/>
            <person name="Jenkins J."/>
            <person name="Williams M."/>
            <person name="Shu S."/>
            <person name="Plott C."/>
            <person name="Barry K."/>
            <person name="Rajasekar S."/>
            <person name="Grimwood J."/>
            <person name="Han X."/>
            <person name="Sun S."/>
            <person name="Hou Z."/>
            <person name="He W."/>
            <person name="Dai G."/>
            <person name="Sun C."/>
            <person name="Schmutz J."/>
            <person name="Leebens-Mack J.H."/>
            <person name="Li F.W."/>
            <person name="Wang L."/>
        </authorList>
    </citation>
    <scope>NUCLEOTIDE SEQUENCE [LARGE SCALE GENOMIC DNA]</scope>
    <source>
        <strain evidence="2">cv. PW_Plant_1</strain>
    </source>
</reference>
<gene>
    <name evidence="1" type="ORF">O6H91_22G058800</name>
</gene>
<proteinExistence type="predicted"/>
<organism evidence="1 2">
    <name type="scientific">Diphasiastrum complanatum</name>
    <name type="common">Issler's clubmoss</name>
    <name type="synonym">Lycopodium complanatum</name>
    <dbReference type="NCBI Taxonomy" id="34168"/>
    <lineage>
        <taxon>Eukaryota</taxon>
        <taxon>Viridiplantae</taxon>
        <taxon>Streptophyta</taxon>
        <taxon>Embryophyta</taxon>
        <taxon>Tracheophyta</taxon>
        <taxon>Lycopodiopsida</taxon>
        <taxon>Lycopodiales</taxon>
        <taxon>Lycopodiaceae</taxon>
        <taxon>Lycopodioideae</taxon>
        <taxon>Diphasiastrum</taxon>
    </lineage>
</organism>
<evidence type="ECO:0000313" key="1">
    <source>
        <dbReference type="EMBL" id="KAJ7516460.1"/>
    </source>
</evidence>
<accession>A0ACC2AFW7</accession>
<name>A0ACC2AFW7_DIPCM</name>
<sequence>MAPRTRGKSEKGMAASPIVGRDLLSNEGSRLQRSDTGLEVDQSVGEASMGQTSTQRRVLRAHYCSIKNSIAADKESLMQTNSCSFNSMLEKVDNLLTMVERPREQIADAKALLDISSMLLDCIKFAQCDRVSPAEFVSDIISKFGMPDLRERSQVNLETEQENGFQIDWGAFGLQAASVLCEAPGICTMLGPMEFQPKQRVPAVQRKRDRPTDITCPEEVEDVNEASRKTETDKNMEAMFKILRTLRHVQLEALVLNRVSFSQTVENIFSLSFLVKDGRAEITYREDGRHLVGKVFDLLRWSFECECGWLFLVLAFLPRAV</sequence>
<dbReference type="EMBL" id="CM055113">
    <property type="protein sequence ID" value="KAJ7516460.1"/>
    <property type="molecule type" value="Genomic_DNA"/>
</dbReference>